<organism evidence="2 3">
    <name type="scientific">Emydomyces testavorans</name>
    <dbReference type="NCBI Taxonomy" id="2070801"/>
    <lineage>
        <taxon>Eukaryota</taxon>
        <taxon>Fungi</taxon>
        <taxon>Dikarya</taxon>
        <taxon>Ascomycota</taxon>
        <taxon>Pezizomycotina</taxon>
        <taxon>Eurotiomycetes</taxon>
        <taxon>Eurotiomycetidae</taxon>
        <taxon>Onygenales</taxon>
        <taxon>Nannizziopsiaceae</taxon>
        <taxon>Emydomyces</taxon>
    </lineage>
</organism>
<dbReference type="AlphaFoldDB" id="A0AAF0DP62"/>
<dbReference type="EMBL" id="CP120631">
    <property type="protein sequence ID" value="WEW61853.1"/>
    <property type="molecule type" value="Genomic_DNA"/>
</dbReference>
<accession>A0AAF0DP62</accession>
<keyword evidence="3" id="KW-1185">Reference proteome</keyword>
<name>A0AAF0DP62_9EURO</name>
<feature type="region of interest" description="Disordered" evidence="1">
    <location>
        <begin position="63"/>
        <end position="97"/>
    </location>
</feature>
<proteinExistence type="predicted"/>
<dbReference type="Proteomes" id="UP001219355">
    <property type="component" value="Chromosome 5"/>
</dbReference>
<feature type="compositionally biased region" description="Polar residues" evidence="1">
    <location>
        <begin position="80"/>
        <end position="97"/>
    </location>
</feature>
<reference evidence="2" key="1">
    <citation type="submission" date="2023-03" db="EMBL/GenBank/DDBJ databases">
        <title>Emydomyces testavorans Genome Sequence.</title>
        <authorList>
            <person name="Hoyer L."/>
        </authorList>
    </citation>
    <scope>NUCLEOTIDE SEQUENCE</scope>
    <source>
        <strain evidence="2">16-2883</strain>
    </source>
</reference>
<sequence length="97" mass="10379">MVNDFGKLGLAQLSHAIAIDGNVLPCSGRKLHGRCRSFESIVENRDGLRTVVSERTQTMALFPVNMGSPTPEDMGEIKGQFSTNSGGLCPSLRSSVV</sequence>
<evidence type="ECO:0000256" key="1">
    <source>
        <dbReference type="SAM" id="MobiDB-lite"/>
    </source>
</evidence>
<evidence type="ECO:0000313" key="3">
    <source>
        <dbReference type="Proteomes" id="UP001219355"/>
    </source>
</evidence>
<protein>
    <submittedName>
        <fullName evidence="2">Uncharacterized protein</fullName>
    </submittedName>
</protein>
<gene>
    <name evidence="2" type="ORF">PRK78_007350</name>
</gene>
<evidence type="ECO:0000313" key="2">
    <source>
        <dbReference type="EMBL" id="WEW61853.1"/>
    </source>
</evidence>